<evidence type="ECO:0000313" key="3">
    <source>
        <dbReference type="Proteomes" id="UP000054359"/>
    </source>
</evidence>
<feature type="compositionally biased region" description="Polar residues" evidence="1">
    <location>
        <begin position="80"/>
        <end position="93"/>
    </location>
</feature>
<dbReference type="Proteomes" id="UP000054359">
    <property type="component" value="Unassembled WGS sequence"/>
</dbReference>
<evidence type="ECO:0000313" key="2">
    <source>
        <dbReference type="EMBL" id="KFM65995.1"/>
    </source>
</evidence>
<dbReference type="PROSITE" id="PS51257">
    <property type="entry name" value="PROKAR_LIPOPROTEIN"/>
    <property type="match status" value="1"/>
</dbReference>
<accession>A0A087TLK6</accession>
<protein>
    <submittedName>
        <fullName evidence="2">Uncharacterized protein</fullName>
    </submittedName>
</protein>
<gene>
    <name evidence="2" type="ORF">X975_24435</name>
</gene>
<proteinExistence type="predicted"/>
<evidence type="ECO:0000256" key="1">
    <source>
        <dbReference type="SAM" id="MobiDB-lite"/>
    </source>
</evidence>
<sequence>MNRQPLLTLSPSAQSCFTGLLVPSENVWKSTPKLSRKESLDSVARFLLNDFSEFEIEEQFTGKRHLEPLKSNEKFDRETTISIHVSPSSPSAQEQRKSNLDTSANGNDERYLSISQLPFSPKLASGRSPVQLTPTYK</sequence>
<feature type="region of interest" description="Disordered" evidence="1">
    <location>
        <begin position="65"/>
        <end position="108"/>
    </location>
</feature>
<feature type="compositionally biased region" description="Basic and acidic residues" evidence="1">
    <location>
        <begin position="65"/>
        <end position="79"/>
    </location>
</feature>
<reference evidence="2 3" key="1">
    <citation type="submission" date="2013-11" db="EMBL/GenBank/DDBJ databases">
        <title>Genome sequencing of Stegodyphus mimosarum.</title>
        <authorList>
            <person name="Bechsgaard J."/>
        </authorList>
    </citation>
    <scope>NUCLEOTIDE SEQUENCE [LARGE SCALE GENOMIC DNA]</scope>
</reference>
<feature type="non-terminal residue" evidence="2">
    <location>
        <position position="137"/>
    </location>
</feature>
<dbReference type="EMBL" id="KK115775">
    <property type="protein sequence ID" value="KFM65995.1"/>
    <property type="molecule type" value="Genomic_DNA"/>
</dbReference>
<dbReference type="AlphaFoldDB" id="A0A087TLK6"/>
<name>A0A087TLK6_STEMI</name>
<keyword evidence="3" id="KW-1185">Reference proteome</keyword>
<organism evidence="2 3">
    <name type="scientific">Stegodyphus mimosarum</name>
    <name type="common">African social velvet spider</name>
    <dbReference type="NCBI Taxonomy" id="407821"/>
    <lineage>
        <taxon>Eukaryota</taxon>
        <taxon>Metazoa</taxon>
        <taxon>Ecdysozoa</taxon>
        <taxon>Arthropoda</taxon>
        <taxon>Chelicerata</taxon>
        <taxon>Arachnida</taxon>
        <taxon>Araneae</taxon>
        <taxon>Araneomorphae</taxon>
        <taxon>Entelegynae</taxon>
        <taxon>Eresoidea</taxon>
        <taxon>Eresidae</taxon>
        <taxon>Stegodyphus</taxon>
    </lineage>
</organism>